<dbReference type="Pfam" id="PF01467">
    <property type="entry name" value="CTP_transf_like"/>
    <property type="match status" value="1"/>
</dbReference>
<dbReference type="GO" id="GO:0004595">
    <property type="term" value="F:pantetheine-phosphate adenylyltransferase activity"/>
    <property type="evidence" value="ECO:0007669"/>
    <property type="project" value="UniProtKB-UniRule"/>
</dbReference>
<evidence type="ECO:0000256" key="1">
    <source>
        <dbReference type="ARBA" id="ARBA00022490"/>
    </source>
</evidence>
<evidence type="ECO:0000256" key="2">
    <source>
        <dbReference type="ARBA" id="ARBA00022679"/>
    </source>
</evidence>
<evidence type="ECO:0000256" key="3">
    <source>
        <dbReference type="ARBA" id="ARBA00022695"/>
    </source>
</evidence>
<comment type="catalytic activity">
    <reaction evidence="8 9">
        <text>(R)-4'-phosphopantetheine + ATP + H(+) = 3'-dephospho-CoA + diphosphate</text>
        <dbReference type="Rhea" id="RHEA:19801"/>
        <dbReference type="ChEBI" id="CHEBI:15378"/>
        <dbReference type="ChEBI" id="CHEBI:30616"/>
        <dbReference type="ChEBI" id="CHEBI:33019"/>
        <dbReference type="ChEBI" id="CHEBI:57328"/>
        <dbReference type="ChEBI" id="CHEBI:61723"/>
        <dbReference type="EC" id="2.7.7.3"/>
    </reaction>
</comment>
<comment type="caution">
    <text evidence="12">The sequence shown here is derived from an EMBL/GenBank/DDBJ whole genome shotgun (WGS) entry which is preliminary data.</text>
</comment>
<keyword evidence="4 9" id="KW-0547">Nucleotide-binding</keyword>
<feature type="region of interest" description="Disordered" evidence="10">
    <location>
        <begin position="167"/>
        <end position="232"/>
    </location>
</feature>
<keyword evidence="5 9" id="KW-0067">ATP-binding</keyword>
<comment type="subcellular location">
    <subcellularLocation>
        <location evidence="9">Cytoplasm</location>
    </subcellularLocation>
</comment>
<dbReference type="PANTHER" id="PTHR21342:SF1">
    <property type="entry name" value="PHOSPHOPANTETHEINE ADENYLYLTRANSFERASE"/>
    <property type="match status" value="1"/>
</dbReference>
<evidence type="ECO:0000256" key="4">
    <source>
        <dbReference type="ARBA" id="ARBA00022741"/>
    </source>
</evidence>
<feature type="binding site" evidence="9">
    <location>
        <position position="91"/>
    </location>
    <ligand>
        <name>substrate</name>
    </ligand>
</feature>
<dbReference type="InterPro" id="IPR001980">
    <property type="entry name" value="PPAT"/>
</dbReference>
<dbReference type="NCBIfam" id="TIGR01510">
    <property type="entry name" value="coaD_prev_kdtB"/>
    <property type="match status" value="1"/>
</dbReference>
<sequence length="232" mass="24042">MTAIAVCPGSFDPVTRGHMDVFAKTSRMFDQVIALVVHNPKKNPAFSLDRRAQLLRASLDEVGLNQVAVDTLAEGLLVDYCTDHGADVLVKGIRGDLDVSYETPMAIVNRNLAAVETVFVLPEPEHSHVSSSLVRTLAGFGGDISPYVPGPVVRAYSEAGMIGHRDTRGVGAHLPTGTIPRVPGPGERPGDAVAGTVTPAPATSSTAQPSPDPSPLGTSATAAQPDPGTPAP</sequence>
<keyword evidence="6 9" id="KW-0460">Magnesium</keyword>
<dbReference type="AlphaFoldDB" id="A0A7C8FTU2"/>
<dbReference type="EMBL" id="WBKA01000003">
    <property type="protein sequence ID" value="KAB1632330.1"/>
    <property type="molecule type" value="Genomic_DNA"/>
</dbReference>
<keyword evidence="2 9" id="KW-0808">Transferase</keyword>
<dbReference type="GO" id="GO:0005524">
    <property type="term" value="F:ATP binding"/>
    <property type="evidence" value="ECO:0007669"/>
    <property type="project" value="UniProtKB-KW"/>
</dbReference>
<evidence type="ECO:0000256" key="10">
    <source>
        <dbReference type="SAM" id="MobiDB-lite"/>
    </source>
</evidence>
<dbReference type="SUPFAM" id="SSF52374">
    <property type="entry name" value="Nucleotidylyl transferase"/>
    <property type="match status" value="1"/>
</dbReference>
<evidence type="ECO:0000256" key="5">
    <source>
        <dbReference type="ARBA" id="ARBA00022840"/>
    </source>
</evidence>
<evidence type="ECO:0000256" key="7">
    <source>
        <dbReference type="ARBA" id="ARBA00022993"/>
    </source>
</evidence>
<dbReference type="UniPathway" id="UPA00241">
    <property type="reaction ID" value="UER00355"/>
</dbReference>
<dbReference type="InterPro" id="IPR004821">
    <property type="entry name" value="Cyt_trans-like"/>
</dbReference>
<keyword evidence="7 9" id="KW-0173">Coenzyme A biosynthesis</keyword>
<protein>
    <recommendedName>
        <fullName evidence="9">Phosphopantetheine adenylyltransferase</fullName>
        <ecNumber evidence="9">2.7.7.3</ecNumber>
    </recommendedName>
    <alternativeName>
        <fullName evidence="9">Dephospho-CoA pyrophosphorylase</fullName>
    </alternativeName>
    <alternativeName>
        <fullName evidence="9">Pantetheine-phosphate adenylyltransferase</fullName>
        <shortName evidence="9">PPAT</shortName>
    </alternativeName>
</protein>
<organism evidence="12 13">
    <name type="scientific">Pseudoclavibacter caeni</name>
    <dbReference type="NCBI Taxonomy" id="908846"/>
    <lineage>
        <taxon>Bacteria</taxon>
        <taxon>Bacillati</taxon>
        <taxon>Actinomycetota</taxon>
        <taxon>Actinomycetes</taxon>
        <taxon>Micrococcales</taxon>
        <taxon>Microbacteriaceae</taxon>
        <taxon>Pseudoclavibacter</taxon>
    </lineage>
</organism>
<keyword evidence="1 9" id="KW-0963">Cytoplasm</keyword>
<keyword evidence="13" id="KW-1185">Reference proteome</keyword>
<feature type="binding site" evidence="9">
    <location>
        <position position="42"/>
    </location>
    <ligand>
        <name>substrate</name>
    </ligand>
</feature>
<evidence type="ECO:0000256" key="8">
    <source>
        <dbReference type="ARBA" id="ARBA00029346"/>
    </source>
</evidence>
<evidence type="ECO:0000313" key="12">
    <source>
        <dbReference type="EMBL" id="KAB1632330.1"/>
    </source>
</evidence>
<dbReference type="EC" id="2.7.7.3" evidence="9"/>
<feature type="compositionally biased region" description="Low complexity" evidence="10">
    <location>
        <begin position="194"/>
        <end position="209"/>
    </location>
</feature>
<dbReference type="GO" id="GO:0015937">
    <property type="term" value="P:coenzyme A biosynthetic process"/>
    <property type="evidence" value="ECO:0007669"/>
    <property type="project" value="UniProtKB-UniRule"/>
</dbReference>
<proteinExistence type="inferred from homology"/>
<dbReference type="PRINTS" id="PR01020">
    <property type="entry name" value="LPSBIOSNTHSS"/>
</dbReference>
<feature type="binding site" evidence="9">
    <location>
        <position position="18"/>
    </location>
    <ligand>
        <name>ATP</name>
        <dbReference type="ChEBI" id="CHEBI:30616"/>
    </ligand>
</feature>
<comment type="cofactor">
    <cofactor evidence="9">
        <name>Mg(2+)</name>
        <dbReference type="ChEBI" id="CHEBI:18420"/>
    </cofactor>
</comment>
<feature type="site" description="Transition state stabilizer" evidence="9">
    <location>
        <position position="18"/>
    </location>
</feature>
<dbReference type="HAMAP" id="MF_00151">
    <property type="entry name" value="PPAT_bact"/>
    <property type="match status" value="1"/>
</dbReference>
<dbReference type="OrthoDB" id="9806661at2"/>
<feature type="binding site" evidence="9">
    <location>
        <position position="10"/>
    </location>
    <ligand>
        <name>substrate</name>
    </ligand>
</feature>
<gene>
    <name evidence="9 12" type="primary">coaD</name>
    <name evidence="12" type="ORF">F8O02_04780</name>
</gene>
<dbReference type="NCBIfam" id="TIGR00125">
    <property type="entry name" value="cyt_tran_rel"/>
    <property type="match status" value="1"/>
</dbReference>
<feature type="binding site" evidence="9">
    <location>
        <position position="77"/>
    </location>
    <ligand>
        <name>substrate</name>
    </ligand>
</feature>
<dbReference type="GO" id="GO:0005737">
    <property type="term" value="C:cytoplasm"/>
    <property type="evidence" value="ECO:0007669"/>
    <property type="project" value="UniProtKB-SubCell"/>
</dbReference>
<evidence type="ECO:0000259" key="11">
    <source>
        <dbReference type="Pfam" id="PF01467"/>
    </source>
</evidence>
<comment type="pathway">
    <text evidence="9">Cofactor biosynthesis; coenzyme A biosynthesis; CoA from (R)-pantothenate: step 4/5.</text>
</comment>
<reference evidence="12 13" key="1">
    <citation type="submission" date="2019-09" db="EMBL/GenBank/DDBJ databases">
        <title>Phylogeny of genus Pseudoclavibacter and closely related genus.</title>
        <authorList>
            <person name="Li Y."/>
        </authorList>
    </citation>
    <scope>NUCLEOTIDE SEQUENCE [LARGE SCALE GENOMIC DNA]</scope>
    <source>
        <strain evidence="12 13">JCM 16921</strain>
    </source>
</reference>
<evidence type="ECO:0000313" key="13">
    <source>
        <dbReference type="Proteomes" id="UP000481339"/>
    </source>
</evidence>
<comment type="subunit">
    <text evidence="9">Homohexamer.</text>
</comment>
<name>A0A7C8FTU2_9MICO</name>
<dbReference type="Gene3D" id="3.40.50.620">
    <property type="entry name" value="HUPs"/>
    <property type="match status" value="1"/>
</dbReference>
<feature type="binding site" evidence="9">
    <location>
        <begin position="92"/>
        <end position="94"/>
    </location>
    <ligand>
        <name>ATP</name>
        <dbReference type="ChEBI" id="CHEBI:30616"/>
    </ligand>
</feature>
<feature type="binding site" evidence="9">
    <location>
        <begin position="10"/>
        <end position="11"/>
    </location>
    <ligand>
        <name>ATP</name>
        <dbReference type="ChEBI" id="CHEBI:30616"/>
    </ligand>
</feature>
<feature type="binding site" evidence="9">
    <location>
        <begin position="126"/>
        <end position="132"/>
    </location>
    <ligand>
        <name>ATP</name>
        <dbReference type="ChEBI" id="CHEBI:30616"/>
    </ligand>
</feature>
<evidence type="ECO:0000256" key="6">
    <source>
        <dbReference type="ARBA" id="ARBA00022842"/>
    </source>
</evidence>
<comment type="function">
    <text evidence="9">Reversibly transfers an adenylyl group from ATP to 4'-phosphopantetheine, yielding dephospho-CoA (dPCoA) and pyrophosphate.</text>
</comment>
<feature type="binding site" evidence="9">
    <location>
        <position position="102"/>
    </location>
    <ligand>
        <name>ATP</name>
        <dbReference type="ChEBI" id="CHEBI:30616"/>
    </ligand>
</feature>
<evidence type="ECO:0000256" key="9">
    <source>
        <dbReference type="HAMAP-Rule" id="MF_00151"/>
    </source>
</evidence>
<comment type="similarity">
    <text evidence="9">Belongs to the bacterial CoaD family.</text>
</comment>
<feature type="domain" description="Cytidyltransferase-like" evidence="11">
    <location>
        <begin position="6"/>
        <end position="136"/>
    </location>
</feature>
<dbReference type="PANTHER" id="PTHR21342">
    <property type="entry name" value="PHOSPHOPANTETHEINE ADENYLYLTRANSFERASE"/>
    <property type="match status" value="1"/>
</dbReference>
<dbReference type="InterPro" id="IPR014729">
    <property type="entry name" value="Rossmann-like_a/b/a_fold"/>
</dbReference>
<dbReference type="Proteomes" id="UP000481339">
    <property type="component" value="Unassembled WGS sequence"/>
</dbReference>
<accession>A0A7C8FTU2</accession>
<keyword evidence="3 9" id="KW-0548">Nucleotidyltransferase</keyword>